<dbReference type="InterPro" id="IPR013906">
    <property type="entry name" value="eIF3j"/>
</dbReference>
<dbReference type="OrthoDB" id="20381at2759"/>
<evidence type="ECO:0000313" key="7">
    <source>
        <dbReference type="Proteomes" id="UP000095038"/>
    </source>
</evidence>
<dbReference type="STRING" id="1344418.A0A1D2VLX2"/>
<reference evidence="7" key="1">
    <citation type="submission" date="2016-05" db="EMBL/GenBank/DDBJ databases">
        <title>Comparative genomics of biotechnologically important yeasts.</title>
        <authorList>
            <consortium name="DOE Joint Genome Institute"/>
            <person name="Riley R."/>
            <person name="Haridas S."/>
            <person name="Wolfe K.H."/>
            <person name="Lopes M.R."/>
            <person name="Hittinger C.T."/>
            <person name="Goker M."/>
            <person name="Salamov A."/>
            <person name="Wisecaver J."/>
            <person name="Long T.M."/>
            <person name="Aerts A.L."/>
            <person name="Barry K."/>
            <person name="Choi C."/>
            <person name="Clum A."/>
            <person name="Coughlan A.Y."/>
            <person name="Deshpande S."/>
            <person name="Douglass A.P."/>
            <person name="Hanson S.J."/>
            <person name="Klenk H.-P."/>
            <person name="Labutti K."/>
            <person name="Lapidus A."/>
            <person name="Lindquist E."/>
            <person name="Lipzen A."/>
            <person name="Meier-Kolthoff J.P."/>
            <person name="Ohm R.A."/>
            <person name="Otillar R.P."/>
            <person name="Pangilinan J."/>
            <person name="Peng Y."/>
            <person name="Rokas A."/>
            <person name="Rosa C.A."/>
            <person name="Scheuner C."/>
            <person name="Sibirny A.A."/>
            <person name="Slot J.C."/>
            <person name="Stielow J.B."/>
            <person name="Sun H."/>
            <person name="Kurtzman C.P."/>
            <person name="Blackwell M."/>
            <person name="Grigoriev I.V."/>
            <person name="Jeffries T.W."/>
        </authorList>
    </citation>
    <scope>NUCLEOTIDE SEQUENCE [LARGE SCALE GENOMIC DNA]</scope>
    <source>
        <strain evidence="7">DSM 1968</strain>
    </source>
</reference>
<evidence type="ECO:0000256" key="2">
    <source>
        <dbReference type="ARBA" id="ARBA00022540"/>
    </source>
</evidence>
<protein>
    <recommendedName>
        <fullName evidence="4">Eukaryotic translation initiation factor 3 subunit J</fullName>
        <shortName evidence="4">eIF3j</shortName>
    </recommendedName>
    <alternativeName>
        <fullName evidence="4">Eukaryotic translation initiation factor 3 30 kDa subunit homolog</fullName>
        <shortName evidence="4">eIF-3 30 kDa subunit homolog</shortName>
    </alternativeName>
</protein>
<dbReference type="Gene3D" id="1.10.246.60">
    <property type="entry name" value="Eukaryotic translation initiation factor 3 like domains"/>
    <property type="match status" value="1"/>
</dbReference>
<gene>
    <name evidence="4" type="primary">HCR1</name>
    <name evidence="6" type="ORF">ASCRUDRAFT_44480</name>
</gene>
<dbReference type="GO" id="GO:0016282">
    <property type="term" value="C:eukaryotic 43S preinitiation complex"/>
    <property type="evidence" value="ECO:0007669"/>
    <property type="project" value="UniProtKB-UniRule"/>
</dbReference>
<feature type="compositionally biased region" description="Polar residues" evidence="5">
    <location>
        <begin position="139"/>
        <end position="150"/>
    </location>
</feature>
<keyword evidence="7" id="KW-1185">Reference proteome</keyword>
<dbReference type="GO" id="GO:0005852">
    <property type="term" value="C:eukaryotic translation initiation factor 3 complex"/>
    <property type="evidence" value="ECO:0007669"/>
    <property type="project" value="UniProtKB-UniRule"/>
</dbReference>
<comment type="subunit">
    <text evidence="4">Component of the eukaryotic translation initiation factor 3 (eIF-3) complex.</text>
</comment>
<dbReference type="PANTHER" id="PTHR21681:SF0">
    <property type="entry name" value="EUKARYOTIC TRANSLATION INITIATION FACTOR 3 SUBUNIT J"/>
    <property type="match status" value="1"/>
</dbReference>
<comment type="function">
    <text evidence="4">Component of the eukaryotic translation initiation factor 3 (eIF-3) complex, which is involved in protein synthesis of a specialized repertoire of mRNAs and, together with other initiation factors, stimulates binding of mRNA and methionyl-tRNAi to the 40S ribosome. The eIF-3 complex specifically targets and initiates translation of a subset of mRNAs involved in cell proliferation.</text>
</comment>
<keyword evidence="2 4" id="KW-0396">Initiation factor</keyword>
<dbReference type="PANTHER" id="PTHR21681">
    <property type="entry name" value="EUKARYOTIC TRANSLATION INITIATION FACTOR 3 SUBUNIT J"/>
    <property type="match status" value="1"/>
</dbReference>
<feature type="compositionally biased region" description="Acidic residues" evidence="5">
    <location>
        <begin position="32"/>
        <end position="43"/>
    </location>
</feature>
<dbReference type="GO" id="GO:0001732">
    <property type="term" value="P:formation of cytoplasmic translation initiation complex"/>
    <property type="evidence" value="ECO:0007669"/>
    <property type="project" value="UniProtKB-UniRule"/>
</dbReference>
<feature type="region of interest" description="Disordered" evidence="5">
    <location>
        <begin position="32"/>
        <end position="76"/>
    </location>
</feature>
<name>A0A1D2VLX2_9ASCO</name>
<evidence type="ECO:0000256" key="3">
    <source>
        <dbReference type="ARBA" id="ARBA00022917"/>
    </source>
</evidence>
<evidence type="ECO:0000256" key="5">
    <source>
        <dbReference type="SAM" id="MobiDB-lite"/>
    </source>
</evidence>
<feature type="region of interest" description="Disordered" evidence="5">
    <location>
        <begin position="133"/>
        <end position="166"/>
    </location>
</feature>
<dbReference type="HAMAP" id="MF_03009">
    <property type="entry name" value="eIF3j"/>
    <property type="match status" value="1"/>
</dbReference>
<dbReference type="GO" id="GO:0000184">
    <property type="term" value="P:nuclear-transcribed mRNA catabolic process, nonsense-mediated decay"/>
    <property type="evidence" value="ECO:0007669"/>
    <property type="project" value="EnsemblFungi"/>
</dbReference>
<dbReference type="Pfam" id="PF08597">
    <property type="entry name" value="eIF3_subunit"/>
    <property type="match status" value="1"/>
</dbReference>
<dbReference type="InterPro" id="IPR023194">
    <property type="entry name" value="eIF3-like_dom_sf"/>
</dbReference>
<dbReference type="RefSeq" id="XP_020048908.1">
    <property type="nucleotide sequence ID" value="XM_020191048.1"/>
</dbReference>
<sequence length="285" mass="31554">MNWDDDDFSVTPAKTKTTIINSWEDDLDEPLLDDFAWDDDEDDKTEKKPAIKGTKPKPKAPVVAKGKKGSKKTSSNDRVLLEVDTLDEATRKKLLKEKQLESDLNNAADLFGTLGVADDYDDDAINEHPKAKALKEASENSSSKPQQELTVDTPLTVHPIFDPESKQDYEKLRKQLSSTLTPLAKKSSLNYSSQLAIGLIRDLSKELSSENIRKVISTLNVIVKEKTAAERQARLAKTGGASVGGGKKKVKGKINLGGGFKKDNDLIQPYSKYDDDGYDDFDDFM</sequence>
<keyword evidence="3 4" id="KW-0648">Protein biosynthesis</keyword>
<dbReference type="GO" id="GO:0003743">
    <property type="term" value="F:translation initiation factor activity"/>
    <property type="evidence" value="ECO:0007669"/>
    <property type="project" value="UniProtKB-UniRule"/>
</dbReference>
<accession>A0A1D2VLX2</accession>
<comment type="similarity">
    <text evidence="4">Belongs to the eIF-3 subunit J family.</text>
</comment>
<keyword evidence="1 4" id="KW-0963">Cytoplasm</keyword>
<dbReference type="GeneID" id="30964684"/>
<dbReference type="GO" id="GO:0033290">
    <property type="term" value="C:eukaryotic 48S preinitiation complex"/>
    <property type="evidence" value="ECO:0007669"/>
    <property type="project" value="UniProtKB-UniRule"/>
</dbReference>
<evidence type="ECO:0000256" key="1">
    <source>
        <dbReference type="ARBA" id="ARBA00022490"/>
    </source>
</evidence>
<comment type="subcellular location">
    <subcellularLocation>
        <location evidence="4">Cytoplasm</location>
    </subcellularLocation>
</comment>
<dbReference type="AlphaFoldDB" id="A0A1D2VLX2"/>
<organism evidence="6 7">
    <name type="scientific">Ascoidea rubescens DSM 1968</name>
    <dbReference type="NCBI Taxonomy" id="1344418"/>
    <lineage>
        <taxon>Eukaryota</taxon>
        <taxon>Fungi</taxon>
        <taxon>Dikarya</taxon>
        <taxon>Ascomycota</taxon>
        <taxon>Saccharomycotina</taxon>
        <taxon>Saccharomycetes</taxon>
        <taxon>Ascoideaceae</taxon>
        <taxon>Ascoidea</taxon>
    </lineage>
</organism>
<evidence type="ECO:0000256" key="4">
    <source>
        <dbReference type="HAMAP-Rule" id="MF_03009"/>
    </source>
</evidence>
<evidence type="ECO:0000313" key="6">
    <source>
        <dbReference type="EMBL" id="ODV62601.1"/>
    </source>
</evidence>
<dbReference type="InParanoid" id="A0A1D2VLX2"/>
<dbReference type="EMBL" id="KV454477">
    <property type="protein sequence ID" value="ODV62601.1"/>
    <property type="molecule type" value="Genomic_DNA"/>
</dbReference>
<dbReference type="Proteomes" id="UP000095038">
    <property type="component" value="Unassembled WGS sequence"/>
</dbReference>
<proteinExistence type="inferred from homology"/>
<dbReference type="FunCoup" id="A0A1D2VLX2">
    <property type="interactions" value="110"/>
</dbReference>
<dbReference type="GO" id="GO:0000462">
    <property type="term" value="P:maturation of SSU-rRNA from tricistronic rRNA transcript (SSU-rRNA, 5.8S rRNA, LSU-rRNA)"/>
    <property type="evidence" value="ECO:0007669"/>
    <property type="project" value="EnsemblFungi"/>
</dbReference>